<gene>
    <name evidence="9" type="ORF">SEMRO_2842_G338280.1</name>
</gene>
<accession>A0A9N8HYC9</accession>
<dbReference type="Proteomes" id="UP001153069">
    <property type="component" value="Unassembled WGS sequence"/>
</dbReference>
<keyword evidence="10" id="KW-1185">Reference proteome</keyword>
<dbReference type="InterPro" id="IPR002401">
    <property type="entry name" value="Cyt_P450_E_grp-I"/>
</dbReference>
<name>A0A9N8HYC9_9STRA</name>
<evidence type="ECO:0000256" key="8">
    <source>
        <dbReference type="RuleBase" id="RU000461"/>
    </source>
</evidence>
<evidence type="ECO:0000313" key="9">
    <source>
        <dbReference type="EMBL" id="CAB9530336.1"/>
    </source>
</evidence>
<evidence type="ECO:0000256" key="3">
    <source>
        <dbReference type="ARBA" id="ARBA00022723"/>
    </source>
</evidence>
<comment type="caution">
    <text evidence="9">The sequence shown here is derived from an EMBL/GenBank/DDBJ whole genome shotgun (WGS) entry which is preliminary data.</text>
</comment>
<dbReference type="GO" id="GO:0020037">
    <property type="term" value="F:heme binding"/>
    <property type="evidence" value="ECO:0007669"/>
    <property type="project" value="InterPro"/>
</dbReference>
<sequence length="419" mass="47506">MWVFGLVIGPDVFDVNDAKTILNKESYRFRPMLLKRHMARVTGERGIAALNGKDWRMHRLALTKTFNPDFLAHSRVEMQKIAHQMTERIQSKILKESRGGSFVELDIEPLMKSVTLGIFCKTALNFEVVTGEDGMSPCPQATAFEYLSEQMMKRFSNPLWPRHFFYWIPTEQNRQQIKEQHFVRSFLTNLITEKRKSIEESHASETDKDLLTHLLKAHNTAKSMGIVEPEQVTDDNLTDILMSLFSAGYDTTSMTLCTALYLLAQHPQAQEHCVREIQNTKGGLVDPHDLVYCRAVILEALRMYQWLLPSNLFALPSEFRPDRWVSAEEGKEGCWMERSALDDSGEIPAANRSNLLAFSAGGRNCVGMKFAIQEAVLVLANLLKGLEFAAVPSFDLKSSNQVILHKPDNGVLLNVSTRV</sequence>
<evidence type="ECO:0000256" key="5">
    <source>
        <dbReference type="ARBA" id="ARBA00023004"/>
    </source>
</evidence>
<keyword evidence="6 8" id="KW-0503">Monooxygenase</keyword>
<dbReference type="PRINTS" id="PR00385">
    <property type="entry name" value="P450"/>
</dbReference>
<dbReference type="Gene3D" id="1.10.630.10">
    <property type="entry name" value="Cytochrome P450"/>
    <property type="match status" value="1"/>
</dbReference>
<protein>
    <submittedName>
        <fullName evidence="9">Cytochrome P450</fullName>
    </submittedName>
</protein>
<dbReference type="PANTHER" id="PTHR24291">
    <property type="entry name" value="CYTOCHROME P450 FAMILY 4"/>
    <property type="match status" value="1"/>
</dbReference>
<comment type="cofactor">
    <cofactor evidence="7">
        <name>heme</name>
        <dbReference type="ChEBI" id="CHEBI:30413"/>
    </cofactor>
</comment>
<evidence type="ECO:0000256" key="7">
    <source>
        <dbReference type="PIRSR" id="PIRSR602401-1"/>
    </source>
</evidence>
<comment type="similarity">
    <text evidence="1 8">Belongs to the cytochrome P450 family.</text>
</comment>
<evidence type="ECO:0000313" key="10">
    <source>
        <dbReference type="Proteomes" id="UP001153069"/>
    </source>
</evidence>
<evidence type="ECO:0000256" key="6">
    <source>
        <dbReference type="ARBA" id="ARBA00023033"/>
    </source>
</evidence>
<dbReference type="GO" id="GO:0004497">
    <property type="term" value="F:monooxygenase activity"/>
    <property type="evidence" value="ECO:0007669"/>
    <property type="project" value="UniProtKB-KW"/>
</dbReference>
<dbReference type="GO" id="GO:0005506">
    <property type="term" value="F:iron ion binding"/>
    <property type="evidence" value="ECO:0007669"/>
    <property type="project" value="InterPro"/>
</dbReference>
<organism evidence="9 10">
    <name type="scientific">Seminavis robusta</name>
    <dbReference type="NCBI Taxonomy" id="568900"/>
    <lineage>
        <taxon>Eukaryota</taxon>
        <taxon>Sar</taxon>
        <taxon>Stramenopiles</taxon>
        <taxon>Ochrophyta</taxon>
        <taxon>Bacillariophyta</taxon>
        <taxon>Bacillariophyceae</taxon>
        <taxon>Bacillariophycidae</taxon>
        <taxon>Naviculales</taxon>
        <taxon>Naviculaceae</taxon>
        <taxon>Seminavis</taxon>
    </lineage>
</organism>
<dbReference type="InterPro" id="IPR036396">
    <property type="entry name" value="Cyt_P450_sf"/>
</dbReference>
<feature type="binding site" description="axial binding residue" evidence="7">
    <location>
        <position position="365"/>
    </location>
    <ligand>
        <name>heme</name>
        <dbReference type="ChEBI" id="CHEBI:30413"/>
    </ligand>
    <ligandPart>
        <name>Fe</name>
        <dbReference type="ChEBI" id="CHEBI:18248"/>
    </ligandPart>
</feature>
<dbReference type="InterPro" id="IPR001128">
    <property type="entry name" value="Cyt_P450"/>
</dbReference>
<keyword evidence="2 7" id="KW-0349">Heme</keyword>
<dbReference type="InterPro" id="IPR050196">
    <property type="entry name" value="Cytochrome_P450_Monoox"/>
</dbReference>
<evidence type="ECO:0000256" key="4">
    <source>
        <dbReference type="ARBA" id="ARBA00023002"/>
    </source>
</evidence>
<keyword evidence="3 7" id="KW-0479">Metal-binding</keyword>
<proteinExistence type="inferred from homology"/>
<dbReference type="InterPro" id="IPR017972">
    <property type="entry name" value="Cyt_P450_CS"/>
</dbReference>
<dbReference type="Pfam" id="PF00067">
    <property type="entry name" value="p450"/>
    <property type="match status" value="2"/>
</dbReference>
<dbReference type="PROSITE" id="PS00086">
    <property type="entry name" value="CYTOCHROME_P450"/>
    <property type="match status" value="1"/>
</dbReference>
<dbReference type="EMBL" id="CAICTM010002840">
    <property type="protein sequence ID" value="CAB9530336.1"/>
    <property type="molecule type" value="Genomic_DNA"/>
</dbReference>
<dbReference type="GO" id="GO:0016705">
    <property type="term" value="F:oxidoreductase activity, acting on paired donors, with incorporation or reduction of molecular oxygen"/>
    <property type="evidence" value="ECO:0007669"/>
    <property type="project" value="InterPro"/>
</dbReference>
<dbReference type="OrthoDB" id="47084at2759"/>
<dbReference type="PANTHER" id="PTHR24291:SF50">
    <property type="entry name" value="BIFUNCTIONAL ALBAFLAVENONE MONOOXYGENASE_TERPENE SYNTHASE"/>
    <property type="match status" value="1"/>
</dbReference>
<reference evidence="9" key="1">
    <citation type="submission" date="2020-06" db="EMBL/GenBank/DDBJ databases">
        <authorList>
            <consortium name="Plant Systems Biology data submission"/>
        </authorList>
    </citation>
    <scope>NUCLEOTIDE SEQUENCE</scope>
    <source>
        <strain evidence="9">D6</strain>
    </source>
</reference>
<keyword evidence="4 8" id="KW-0560">Oxidoreductase</keyword>
<dbReference type="PRINTS" id="PR00463">
    <property type="entry name" value="EP450I"/>
</dbReference>
<evidence type="ECO:0000256" key="1">
    <source>
        <dbReference type="ARBA" id="ARBA00010617"/>
    </source>
</evidence>
<evidence type="ECO:0000256" key="2">
    <source>
        <dbReference type="ARBA" id="ARBA00022617"/>
    </source>
</evidence>
<dbReference type="SUPFAM" id="SSF48264">
    <property type="entry name" value="Cytochrome P450"/>
    <property type="match status" value="1"/>
</dbReference>
<keyword evidence="5 7" id="KW-0408">Iron</keyword>
<dbReference type="AlphaFoldDB" id="A0A9N8HYC9"/>